<gene>
    <name evidence="1" type="ORF">METZ01_LOCUS354824</name>
</gene>
<protein>
    <submittedName>
        <fullName evidence="1">Uncharacterized protein</fullName>
    </submittedName>
</protein>
<dbReference type="AlphaFoldDB" id="A0A382RWW9"/>
<proteinExistence type="predicted"/>
<feature type="non-terminal residue" evidence="1">
    <location>
        <position position="1"/>
    </location>
</feature>
<evidence type="ECO:0000313" key="1">
    <source>
        <dbReference type="EMBL" id="SVD01970.1"/>
    </source>
</evidence>
<organism evidence="1">
    <name type="scientific">marine metagenome</name>
    <dbReference type="NCBI Taxonomy" id="408172"/>
    <lineage>
        <taxon>unclassified sequences</taxon>
        <taxon>metagenomes</taxon>
        <taxon>ecological metagenomes</taxon>
    </lineage>
</organism>
<name>A0A382RWW9_9ZZZZ</name>
<dbReference type="EMBL" id="UINC01124663">
    <property type="protein sequence ID" value="SVD01970.1"/>
    <property type="molecule type" value="Genomic_DNA"/>
</dbReference>
<reference evidence="1" key="1">
    <citation type="submission" date="2018-05" db="EMBL/GenBank/DDBJ databases">
        <authorList>
            <person name="Lanie J.A."/>
            <person name="Ng W.-L."/>
            <person name="Kazmierczak K.M."/>
            <person name="Andrzejewski T.M."/>
            <person name="Davidsen T.M."/>
            <person name="Wayne K.J."/>
            <person name="Tettelin H."/>
            <person name="Glass J.I."/>
            <person name="Rusch D."/>
            <person name="Podicherti R."/>
            <person name="Tsui H.-C.T."/>
            <person name="Winkler M.E."/>
        </authorList>
    </citation>
    <scope>NUCLEOTIDE SEQUENCE</scope>
</reference>
<sequence length="98" mass="10391">GGEPLPVEVTPFGAIGGEPAFVSAVLDEYREIDGPVGVFDLLECLRTLFVVGNVLSCSPGEFSGGKLERLEVELFDINPVLSTSGKVEGPDDQIWVVV</sequence>
<accession>A0A382RWW9</accession>